<dbReference type="SUPFAM" id="SSF141868">
    <property type="entry name" value="EAL domain-like"/>
    <property type="match status" value="1"/>
</dbReference>
<evidence type="ECO:0000313" key="5">
    <source>
        <dbReference type="EMBL" id="MFH6564778.1"/>
    </source>
</evidence>
<gene>
    <name evidence="5" type="ORF">ACHMWK_02055</name>
</gene>
<name>A0ABW7LT42_9PSED</name>
<dbReference type="InterPro" id="IPR011006">
    <property type="entry name" value="CheY-like_superfamily"/>
</dbReference>
<keyword evidence="6" id="KW-1185">Reference proteome</keyword>
<dbReference type="PROSITE" id="PS50883">
    <property type="entry name" value="EAL"/>
    <property type="match status" value="1"/>
</dbReference>
<feature type="domain" description="GGDEF" evidence="4">
    <location>
        <begin position="197"/>
        <end position="330"/>
    </location>
</feature>
<dbReference type="CDD" id="cd01948">
    <property type="entry name" value="EAL"/>
    <property type="match status" value="1"/>
</dbReference>
<proteinExistence type="predicted"/>
<dbReference type="Pfam" id="PF00072">
    <property type="entry name" value="Response_reg"/>
    <property type="match status" value="1"/>
</dbReference>
<feature type="domain" description="EAL" evidence="3">
    <location>
        <begin position="339"/>
        <end position="593"/>
    </location>
</feature>
<keyword evidence="1" id="KW-0597">Phosphoprotein</keyword>
<dbReference type="Gene3D" id="3.20.20.450">
    <property type="entry name" value="EAL domain"/>
    <property type="match status" value="1"/>
</dbReference>
<dbReference type="InterPro" id="IPR001633">
    <property type="entry name" value="EAL_dom"/>
</dbReference>
<dbReference type="SMART" id="SM00448">
    <property type="entry name" value="REC"/>
    <property type="match status" value="1"/>
</dbReference>
<evidence type="ECO:0000256" key="1">
    <source>
        <dbReference type="PROSITE-ProRule" id="PRU00169"/>
    </source>
</evidence>
<dbReference type="PANTHER" id="PTHR44757">
    <property type="entry name" value="DIGUANYLATE CYCLASE DGCP"/>
    <property type="match status" value="1"/>
</dbReference>
<dbReference type="SUPFAM" id="SSF55073">
    <property type="entry name" value="Nucleotide cyclase"/>
    <property type="match status" value="1"/>
</dbReference>
<dbReference type="InterPro" id="IPR000160">
    <property type="entry name" value="GGDEF_dom"/>
</dbReference>
<accession>A0ABW7LT42</accession>
<evidence type="ECO:0000259" key="3">
    <source>
        <dbReference type="PROSITE" id="PS50883"/>
    </source>
</evidence>
<dbReference type="InterPro" id="IPR052155">
    <property type="entry name" value="Biofilm_reg_signaling"/>
</dbReference>
<dbReference type="CDD" id="cd01949">
    <property type="entry name" value="GGDEF"/>
    <property type="match status" value="1"/>
</dbReference>
<dbReference type="SMART" id="SM00267">
    <property type="entry name" value="GGDEF"/>
    <property type="match status" value="1"/>
</dbReference>
<sequence length="596" mass="66142">MSNTSATLLIVDDDAEVRNLLEILLQEQGYRTLTASTGEQALALVAQQPPDLILLDAMMPDTNGYQVARQLKASASTANIPIIMLSGLGEQSARLLGLEAGAEDFLCKPFASDELWLRVRNLLRLKAFGDYQAVHTLMLEQQLQKRTLDLERFRSAMGSDERLLKMANYDPLTGLPNRNLFYTTLQMGLTQAALRGWQLAVVTVGLNDFKSINLTWGHLLGDQVLGEFSQRLSNCLNVSDTLGRMDGDELALILMIRKGQAGPRQMVDRIREVLREPFKLQGNDIPMTANIGIALYPDDGADAHRLVKHANTAMGLAKQAGRDTYRFYTAQMNVEVLARQELETALRDAVRKQTFEVFYQPKISLSDGRICGVEALLRWPRSAGEAVSPAVFVPVLESLGLISRVGQWVIDRVCSQIAHWQSTGLGAVEVAVNVSALQISEGDLIDDIQRSLKAHQLEPQWLEVELTEGSLMENTPHTIASLLTLRDIGVKISIDDFGTGYSSLAYLSRFPIDKLKIDIAFIREVTFNPQDAAIARTIIELAHSLNLQVIAEGVETREQLAFLTDNGCDQVQGYLFCRPLPARELEALLRDPRSFI</sequence>
<dbReference type="PANTHER" id="PTHR44757:SF2">
    <property type="entry name" value="BIOFILM ARCHITECTURE MAINTENANCE PROTEIN MBAA"/>
    <property type="match status" value="1"/>
</dbReference>
<dbReference type="SMART" id="SM00052">
    <property type="entry name" value="EAL"/>
    <property type="match status" value="1"/>
</dbReference>
<reference evidence="5 6" key="1">
    <citation type="submission" date="2024-10" db="EMBL/GenBank/DDBJ databases">
        <title>Aeromonas and Pseudomonas from the Cagarras Archipelago, Rio de Janeiro, Brazil.</title>
        <authorList>
            <person name="Canellas A.L.B."/>
            <person name="Laport M.S."/>
        </authorList>
    </citation>
    <scope>NUCLEOTIDE SEQUENCE [LARGE SCALE GENOMIC DNA]</scope>
    <source>
        <strain evidence="5 6">CPF-4</strain>
    </source>
</reference>
<comment type="caution">
    <text evidence="5">The sequence shown here is derived from an EMBL/GenBank/DDBJ whole genome shotgun (WGS) entry which is preliminary data.</text>
</comment>
<dbReference type="EMBL" id="JBINXB010000002">
    <property type="protein sequence ID" value="MFH6564778.1"/>
    <property type="molecule type" value="Genomic_DNA"/>
</dbReference>
<organism evidence="5 6">
    <name type="scientific">Pseudomonas kulmbachensis</name>
    <dbReference type="NCBI Taxonomy" id="3043408"/>
    <lineage>
        <taxon>Bacteria</taxon>
        <taxon>Pseudomonadati</taxon>
        <taxon>Pseudomonadota</taxon>
        <taxon>Gammaproteobacteria</taxon>
        <taxon>Pseudomonadales</taxon>
        <taxon>Pseudomonadaceae</taxon>
        <taxon>Pseudomonas</taxon>
    </lineage>
</organism>
<dbReference type="SUPFAM" id="SSF52172">
    <property type="entry name" value="CheY-like"/>
    <property type="match status" value="1"/>
</dbReference>
<dbReference type="Proteomes" id="UP001609821">
    <property type="component" value="Unassembled WGS sequence"/>
</dbReference>
<dbReference type="Gene3D" id="3.30.70.270">
    <property type="match status" value="1"/>
</dbReference>
<dbReference type="Gene3D" id="3.40.50.2300">
    <property type="match status" value="1"/>
</dbReference>
<dbReference type="Pfam" id="PF00990">
    <property type="entry name" value="GGDEF"/>
    <property type="match status" value="1"/>
</dbReference>
<dbReference type="NCBIfam" id="TIGR00254">
    <property type="entry name" value="GGDEF"/>
    <property type="match status" value="1"/>
</dbReference>
<dbReference type="PROSITE" id="PS50887">
    <property type="entry name" value="GGDEF"/>
    <property type="match status" value="1"/>
</dbReference>
<feature type="modified residue" description="4-aspartylphosphate" evidence="1">
    <location>
        <position position="56"/>
    </location>
</feature>
<evidence type="ECO:0000259" key="2">
    <source>
        <dbReference type="PROSITE" id="PS50110"/>
    </source>
</evidence>
<dbReference type="InterPro" id="IPR029787">
    <property type="entry name" value="Nucleotide_cyclase"/>
</dbReference>
<dbReference type="Pfam" id="PF00563">
    <property type="entry name" value="EAL"/>
    <property type="match status" value="1"/>
</dbReference>
<dbReference type="InterPro" id="IPR001789">
    <property type="entry name" value="Sig_transdc_resp-reg_receiver"/>
</dbReference>
<evidence type="ECO:0000313" key="6">
    <source>
        <dbReference type="Proteomes" id="UP001609821"/>
    </source>
</evidence>
<dbReference type="PROSITE" id="PS50110">
    <property type="entry name" value="RESPONSE_REGULATORY"/>
    <property type="match status" value="1"/>
</dbReference>
<dbReference type="InterPro" id="IPR035919">
    <property type="entry name" value="EAL_sf"/>
</dbReference>
<protein>
    <submittedName>
        <fullName evidence="5">Bifunctional diguanylate cyclase/phosphodiesterase</fullName>
    </submittedName>
</protein>
<feature type="domain" description="Response regulatory" evidence="2">
    <location>
        <begin position="7"/>
        <end position="123"/>
    </location>
</feature>
<evidence type="ECO:0000259" key="4">
    <source>
        <dbReference type="PROSITE" id="PS50887"/>
    </source>
</evidence>
<dbReference type="RefSeq" id="WP_395246441.1">
    <property type="nucleotide sequence ID" value="NZ_JBINXA010000003.1"/>
</dbReference>
<dbReference type="InterPro" id="IPR043128">
    <property type="entry name" value="Rev_trsase/Diguanyl_cyclase"/>
</dbReference>